<protein>
    <submittedName>
        <fullName evidence="1">Uncharacterized protein</fullName>
    </submittedName>
</protein>
<dbReference type="Proteomes" id="UP000499080">
    <property type="component" value="Unassembled WGS sequence"/>
</dbReference>
<comment type="caution">
    <text evidence="1">The sequence shown here is derived from an EMBL/GenBank/DDBJ whole genome shotgun (WGS) entry which is preliminary data.</text>
</comment>
<proteinExistence type="predicted"/>
<accession>A0A4Y2JC32</accession>
<keyword evidence="2" id="KW-1185">Reference proteome</keyword>
<dbReference type="EMBL" id="BGPR01003383">
    <property type="protein sequence ID" value="GBM87465.1"/>
    <property type="molecule type" value="Genomic_DNA"/>
</dbReference>
<reference evidence="1 2" key="1">
    <citation type="journal article" date="2019" name="Sci. Rep.">
        <title>Orb-weaving spider Araneus ventricosus genome elucidates the spidroin gene catalogue.</title>
        <authorList>
            <person name="Kono N."/>
            <person name="Nakamura H."/>
            <person name="Ohtoshi R."/>
            <person name="Moran D.A.P."/>
            <person name="Shinohara A."/>
            <person name="Yoshida Y."/>
            <person name="Fujiwara M."/>
            <person name="Mori M."/>
            <person name="Tomita M."/>
            <person name="Arakawa K."/>
        </authorList>
    </citation>
    <scope>NUCLEOTIDE SEQUENCE [LARGE SCALE GENOMIC DNA]</scope>
</reference>
<dbReference type="AlphaFoldDB" id="A0A4Y2JC32"/>
<sequence length="489" mass="58119">MEKQLKYVLLLSLKEMALRRVAVILWSDSDILASISKFRTSWFSNEESEKEWREIIEHNVKDKMLKLELPKSLTKQMIDIVRRIGLQIRRWKECQEDYLRNDGEAIILPNSAKLCWTTAGTIDYRKTAEELVRCDMLDLVQRYKLACINCLEDYIPLLWEELPEEMKVIYGNDKYLCADLSFCWPHILKGEHFKLNSLLRTWDRIPLSFNQYAFETSVEDGNKSATEYFFQKLTHEEREASVMRTVVAVIRNIFRTRSLYLCRFRCQKLSEILCYLLSLMTPDQQMEIFKEHSSGILLRFLDWPWPDLYLANTGLIWTFLPPSGYGDLLRKMADRFEMLDHYCPILFQEFFIRSPLDLKKCFVDQKSEFGFAPACRFLAIFFRSEDSESIEVIFRNVDAADKVKLVFHPGVLELFYDFMLMDKWHMVEVCLREATLSKEDRGRLKGVFMVFLQRKNRGQIEWGNRNLKRLFEFLEDTDALADKEKKFQT</sequence>
<name>A0A4Y2JC32_ARAVE</name>
<organism evidence="1 2">
    <name type="scientific">Araneus ventricosus</name>
    <name type="common">Orbweaver spider</name>
    <name type="synonym">Epeira ventricosa</name>
    <dbReference type="NCBI Taxonomy" id="182803"/>
    <lineage>
        <taxon>Eukaryota</taxon>
        <taxon>Metazoa</taxon>
        <taxon>Ecdysozoa</taxon>
        <taxon>Arthropoda</taxon>
        <taxon>Chelicerata</taxon>
        <taxon>Arachnida</taxon>
        <taxon>Araneae</taxon>
        <taxon>Araneomorphae</taxon>
        <taxon>Entelegynae</taxon>
        <taxon>Araneoidea</taxon>
        <taxon>Araneidae</taxon>
        <taxon>Araneus</taxon>
    </lineage>
</organism>
<evidence type="ECO:0000313" key="2">
    <source>
        <dbReference type="Proteomes" id="UP000499080"/>
    </source>
</evidence>
<evidence type="ECO:0000313" key="1">
    <source>
        <dbReference type="EMBL" id="GBM87465.1"/>
    </source>
</evidence>
<gene>
    <name evidence="1" type="ORF">AVEN_9562_1</name>
</gene>